<evidence type="ECO:0000313" key="2">
    <source>
        <dbReference type="EMBL" id="CAH1219236.1"/>
    </source>
</evidence>
<dbReference type="Proteomes" id="UP000838686">
    <property type="component" value="Unassembled WGS sequence"/>
</dbReference>
<organism evidence="2 3">
    <name type="scientific">Paenibacillus plantiphilus</name>
    <dbReference type="NCBI Taxonomy" id="2905650"/>
    <lineage>
        <taxon>Bacteria</taxon>
        <taxon>Bacillati</taxon>
        <taxon>Bacillota</taxon>
        <taxon>Bacilli</taxon>
        <taxon>Bacillales</taxon>
        <taxon>Paenibacillaceae</taxon>
        <taxon>Paenibacillus</taxon>
    </lineage>
</organism>
<proteinExistence type="predicted"/>
<feature type="transmembrane region" description="Helical" evidence="1">
    <location>
        <begin position="7"/>
        <end position="25"/>
    </location>
</feature>
<sequence>MKRQYSAITWFLAGGLLAVLGYLLYHMPWFQGAPGHFVQEKYRSMNGHAPFMRGGFRGEPIHHSIHWASLLLKVGVLLLGGLIWAKGKGMARWAGGILAIIAMLSLLNPLVCAVIVALVYLLHRRLNKHGQTVLLHEPISKPCLQPEYDRAQLLDEWEKNTTKEEH</sequence>
<evidence type="ECO:0000256" key="1">
    <source>
        <dbReference type="SAM" id="Phobius"/>
    </source>
</evidence>
<keyword evidence="1" id="KW-0812">Transmembrane</keyword>
<evidence type="ECO:0000313" key="3">
    <source>
        <dbReference type="Proteomes" id="UP000838686"/>
    </source>
</evidence>
<name>A0ABM9CQ77_9BACL</name>
<keyword evidence="1" id="KW-0472">Membrane</keyword>
<feature type="transmembrane region" description="Helical" evidence="1">
    <location>
        <begin position="65"/>
        <end position="85"/>
    </location>
</feature>
<dbReference type="RefSeq" id="WP_236345003.1">
    <property type="nucleotide sequence ID" value="NZ_CAKMMF010000032.1"/>
</dbReference>
<accession>A0ABM9CQ77</accession>
<comment type="caution">
    <text evidence="2">The sequence shown here is derived from an EMBL/GenBank/DDBJ whole genome shotgun (WGS) entry which is preliminary data.</text>
</comment>
<feature type="transmembrane region" description="Helical" evidence="1">
    <location>
        <begin position="97"/>
        <end position="122"/>
    </location>
</feature>
<reference evidence="2" key="1">
    <citation type="submission" date="2022-01" db="EMBL/GenBank/DDBJ databases">
        <authorList>
            <person name="Criscuolo A."/>
        </authorList>
    </citation>
    <scope>NUCLEOTIDE SEQUENCE</scope>
    <source>
        <strain evidence="2">CIP111893</strain>
    </source>
</reference>
<protein>
    <submittedName>
        <fullName evidence="2">Uncharacterized protein</fullName>
    </submittedName>
</protein>
<gene>
    <name evidence="2" type="ORF">PAECIP111893_04524</name>
</gene>
<dbReference type="EMBL" id="CAKMMF010000032">
    <property type="protein sequence ID" value="CAH1219236.1"/>
    <property type="molecule type" value="Genomic_DNA"/>
</dbReference>
<keyword evidence="3" id="KW-1185">Reference proteome</keyword>
<keyword evidence="1" id="KW-1133">Transmembrane helix</keyword>